<proteinExistence type="predicted"/>
<reference evidence="2 3" key="1">
    <citation type="submission" date="2024-01" db="EMBL/GenBank/DDBJ databases">
        <title>The genomes of 5 underutilized Papilionoideae crops provide insights into root nodulation and disease resistance.</title>
        <authorList>
            <person name="Yuan L."/>
        </authorList>
    </citation>
    <scope>NUCLEOTIDE SEQUENCE [LARGE SCALE GENOMIC DNA]</scope>
    <source>
        <strain evidence="2">LY-2023</strain>
        <tissue evidence="2">Leaf</tissue>
    </source>
</reference>
<keyword evidence="1" id="KW-1133">Transmembrane helix</keyword>
<evidence type="ECO:0000313" key="2">
    <source>
        <dbReference type="EMBL" id="KAK7295840.1"/>
    </source>
</evidence>
<gene>
    <name evidence="2" type="ORF">RJT34_18752</name>
</gene>
<evidence type="ECO:0000256" key="1">
    <source>
        <dbReference type="SAM" id="Phobius"/>
    </source>
</evidence>
<organism evidence="2 3">
    <name type="scientific">Clitoria ternatea</name>
    <name type="common">Butterfly pea</name>
    <dbReference type="NCBI Taxonomy" id="43366"/>
    <lineage>
        <taxon>Eukaryota</taxon>
        <taxon>Viridiplantae</taxon>
        <taxon>Streptophyta</taxon>
        <taxon>Embryophyta</taxon>
        <taxon>Tracheophyta</taxon>
        <taxon>Spermatophyta</taxon>
        <taxon>Magnoliopsida</taxon>
        <taxon>eudicotyledons</taxon>
        <taxon>Gunneridae</taxon>
        <taxon>Pentapetalae</taxon>
        <taxon>rosids</taxon>
        <taxon>fabids</taxon>
        <taxon>Fabales</taxon>
        <taxon>Fabaceae</taxon>
        <taxon>Papilionoideae</taxon>
        <taxon>50 kb inversion clade</taxon>
        <taxon>NPAAA clade</taxon>
        <taxon>indigoferoid/millettioid clade</taxon>
        <taxon>Phaseoleae</taxon>
        <taxon>Clitoria</taxon>
    </lineage>
</organism>
<dbReference type="EMBL" id="JAYKXN010000004">
    <property type="protein sequence ID" value="KAK7295840.1"/>
    <property type="molecule type" value="Genomic_DNA"/>
</dbReference>
<feature type="transmembrane region" description="Helical" evidence="1">
    <location>
        <begin position="48"/>
        <end position="65"/>
    </location>
</feature>
<protein>
    <submittedName>
        <fullName evidence="2">Uncharacterized protein</fullName>
    </submittedName>
</protein>
<feature type="transmembrane region" description="Helical" evidence="1">
    <location>
        <begin position="15"/>
        <end position="36"/>
    </location>
</feature>
<name>A0AAN9JBD7_CLITE</name>
<comment type="caution">
    <text evidence="2">The sequence shown here is derived from an EMBL/GenBank/DDBJ whole genome shotgun (WGS) entry which is preliminary data.</text>
</comment>
<evidence type="ECO:0000313" key="3">
    <source>
        <dbReference type="Proteomes" id="UP001359559"/>
    </source>
</evidence>
<keyword evidence="3" id="KW-1185">Reference proteome</keyword>
<accession>A0AAN9JBD7</accession>
<keyword evidence="1" id="KW-0472">Membrane</keyword>
<dbReference type="Proteomes" id="UP001359559">
    <property type="component" value="Unassembled WGS sequence"/>
</dbReference>
<sequence length="66" mass="7435">MLDICSFCVMMTEDYITYCLSSIILYGVMNHAYGLIPLDDSERVDIAVYLHMALEGVLFLGLLLVL</sequence>
<keyword evidence="1" id="KW-0812">Transmembrane</keyword>
<dbReference type="AlphaFoldDB" id="A0AAN9JBD7"/>